<dbReference type="InterPro" id="IPR021527">
    <property type="entry name" value="DUF2795"/>
</dbReference>
<sequence length="84" mass="9482">MSRDDVARLDRALAGVRYPADKWQLIAHATERDRIKRGLVDERMIRQLWALPAGRYPGLADVLTAAARTARGHPRRDSPHQITG</sequence>
<gene>
    <name evidence="1" type="ORF">HF526_02295</name>
</gene>
<evidence type="ECO:0000313" key="1">
    <source>
        <dbReference type="EMBL" id="NMH96160.1"/>
    </source>
</evidence>
<organism evidence="1 2">
    <name type="scientific">Pseudonocardia acidicola</name>
    <dbReference type="NCBI Taxonomy" id="2724939"/>
    <lineage>
        <taxon>Bacteria</taxon>
        <taxon>Bacillati</taxon>
        <taxon>Actinomycetota</taxon>
        <taxon>Actinomycetes</taxon>
        <taxon>Pseudonocardiales</taxon>
        <taxon>Pseudonocardiaceae</taxon>
        <taxon>Pseudonocardia</taxon>
    </lineage>
</organism>
<evidence type="ECO:0000313" key="2">
    <source>
        <dbReference type="Proteomes" id="UP000820669"/>
    </source>
</evidence>
<dbReference type="Pfam" id="PF11387">
    <property type="entry name" value="DUF2795"/>
    <property type="match status" value="1"/>
</dbReference>
<dbReference type="Proteomes" id="UP000820669">
    <property type="component" value="Unassembled WGS sequence"/>
</dbReference>
<keyword evidence="2" id="KW-1185">Reference proteome</keyword>
<protein>
    <submittedName>
        <fullName evidence="1">DUF2795 domain-containing protein</fullName>
    </submittedName>
</protein>
<dbReference type="RefSeq" id="WP_169379535.1">
    <property type="nucleotide sequence ID" value="NZ_JAAXLA010000003.1"/>
</dbReference>
<dbReference type="EMBL" id="JAAXLA010000003">
    <property type="protein sequence ID" value="NMH96160.1"/>
    <property type="molecule type" value="Genomic_DNA"/>
</dbReference>
<accession>A0ABX1S3K3</accession>
<proteinExistence type="predicted"/>
<reference evidence="1 2" key="1">
    <citation type="submission" date="2020-04" db="EMBL/GenBank/DDBJ databases">
        <authorList>
            <person name="Klaysubun C."/>
            <person name="Duangmal K."/>
            <person name="Lipun K."/>
        </authorList>
    </citation>
    <scope>NUCLEOTIDE SEQUENCE [LARGE SCALE GENOMIC DNA]</scope>
    <source>
        <strain evidence="1 2">K10HN5</strain>
    </source>
</reference>
<name>A0ABX1S3K3_9PSEU</name>
<comment type="caution">
    <text evidence="1">The sequence shown here is derived from an EMBL/GenBank/DDBJ whole genome shotgun (WGS) entry which is preliminary data.</text>
</comment>